<protein>
    <submittedName>
        <fullName evidence="1">Uncharacterized protein</fullName>
    </submittedName>
</protein>
<name>A0AAP0EGT1_9MAGN</name>
<keyword evidence="2" id="KW-1185">Reference proteome</keyword>
<gene>
    <name evidence="1" type="ORF">Syun_028142</name>
</gene>
<comment type="caution">
    <text evidence="1">The sequence shown here is derived from an EMBL/GenBank/DDBJ whole genome shotgun (WGS) entry which is preliminary data.</text>
</comment>
<dbReference type="Proteomes" id="UP001420932">
    <property type="component" value="Unassembled WGS sequence"/>
</dbReference>
<evidence type="ECO:0000313" key="1">
    <source>
        <dbReference type="EMBL" id="KAK9093231.1"/>
    </source>
</evidence>
<proteinExistence type="predicted"/>
<organism evidence="1 2">
    <name type="scientific">Stephania yunnanensis</name>
    <dbReference type="NCBI Taxonomy" id="152371"/>
    <lineage>
        <taxon>Eukaryota</taxon>
        <taxon>Viridiplantae</taxon>
        <taxon>Streptophyta</taxon>
        <taxon>Embryophyta</taxon>
        <taxon>Tracheophyta</taxon>
        <taxon>Spermatophyta</taxon>
        <taxon>Magnoliopsida</taxon>
        <taxon>Ranunculales</taxon>
        <taxon>Menispermaceae</taxon>
        <taxon>Menispermoideae</taxon>
        <taxon>Cissampelideae</taxon>
        <taxon>Stephania</taxon>
    </lineage>
</organism>
<reference evidence="1 2" key="1">
    <citation type="submission" date="2024-01" db="EMBL/GenBank/DDBJ databases">
        <title>Genome assemblies of Stephania.</title>
        <authorList>
            <person name="Yang L."/>
        </authorList>
    </citation>
    <scope>NUCLEOTIDE SEQUENCE [LARGE SCALE GENOMIC DNA]</scope>
    <source>
        <strain evidence="1">YNDBR</strain>
        <tissue evidence="1">Leaf</tissue>
    </source>
</reference>
<sequence length="59" mass="6830">MHPSAPFFQCTRYAPDGNNTLGSNNYLISLLVPNRLHQLTTIFFIIQLQEHVHFSEQKT</sequence>
<evidence type="ECO:0000313" key="2">
    <source>
        <dbReference type="Proteomes" id="UP001420932"/>
    </source>
</evidence>
<accession>A0AAP0EGT1</accession>
<dbReference type="AlphaFoldDB" id="A0AAP0EGT1"/>
<dbReference type="EMBL" id="JBBNAF010000012">
    <property type="protein sequence ID" value="KAK9093231.1"/>
    <property type="molecule type" value="Genomic_DNA"/>
</dbReference>